<keyword evidence="1" id="KW-1133">Transmembrane helix</keyword>
<feature type="transmembrane region" description="Helical" evidence="1">
    <location>
        <begin position="21"/>
        <end position="40"/>
    </location>
</feature>
<keyword evidence="1" id="KW-0812">Transmembrane</keyword>
<dbReference type="InterPro" id="IPR021382">
    <property type="entry name" value="DUF3014"/>
</dbReference>
<dbReference type="EMBL" id="JAKIKU010000014">
    <property type="protein sequence ID" value="MCL1047423.1"/>
    <property type="molecule type" value="Genomic_DNA"/>
</dbReference>
<comment type="caution">
    <text evidence="2">The sequence shown here is derived from an EMBL/GenBank/DDBJ whole genome shotgun (WGS) entry which is preliminary data.</text>
</comment>
<gene>
    <name evidence="2" type="ORF">L2737_19155</name>
</gene>
<name>A0ABT0KUJ1_9GAMM</name>
<organism evidence="2 3">
    <name type="scientific">Shewanella electrodiphila</name>
    <dbReference type="NCBI Taxonomy" id="934143"/>
    <lineage>
        <taxon>Bacteria</taxon>
        <taxon>Pseudomonadati</taxon>
        <taxon>Pseudomonadota</taxon>
        <taxon>Gammaproteobacteria</taxon>
        <taxon>Alteromonadales</taxon>
        <taxon>Shewanellaceae</taxon>
        <taxon>Shewanella</taxon>
    </lineage>
</organism>
<keyword evidence="1" id="KW-0472">Membrane</keyword>
<evidence type="ECO:0000313" key="3">
    <source>
        <dbReference type="Proteomes" id="UP001202134"/>
    </source>
</evidence>
<proteinExistence type="predicted"/>
<evidence type="ECO:0000313" key="2">
    <source>
        <dbReference type="EMBL" id="MCL1047423.1"/>
    </source>
</evidence>
<protein>
    <submittedName>
        <fullName evidence="2">DUF3014 domain-containing protein</fullName>
    </submittedName>
</protein>
<keyword evidence="3" id="KW-1185">Reference proteome</keyword>
<dbReference type="RefSeq" id="WP_102526802.1">
    <property type="nucleotide sequence ID" value="NZ_JAKIKU010000014.1"/>
</dbReference>
<sequence length="288" mass="32269">MQVNQEDRATPQSDKSSGSNAGVIGITVAVLLAGAGYFYFTSEKEPEIIEPIPVQLPEPVPEQPIEQEPIEEVIVEPEIIEPEVIPAEPEVVVEPLPALTESDDFVEQKTIAMADGMKIESMILKKDIARQFVVFVDNMAQGEVIHKASPLKGPKDNFSVSEITNKTYLNPDSYHRYDLYADMIAGMNDEQLVSTFEELSPLFNEAFEELGYSDMSFDERMLEAFQMILAAPIIEDPIELSSISVNYQFVDTKLEALPNVQKLMVRMGPENTRKIKTAVRKLQQQLSK</sequence>
<reference evidence="2 3" key="1">
    <citation type="submission" date="2022-01" db="EMBL/GenBank/DDBJ databases">
        <title>Whole genome-based taxonomy of the Shewanellaceae.</title>
        <authorList>
            <person name="Martin-Rodriguez A.J."/>
        </authorList>
    </citation>
    <scope>NUCLEOTIDE SEQUENCE [LARGE SCALE GENOMIC DNA]</scope>
    <source>
        <strain evidence="2 3">DSM 24955</strain>
    </source>
</reference>
<dbReference type="Pfam" id="PF11219">
    <property type="entry name" value="DUF3014"/>
    <property type="match status" value="1"/>
</dbReference>
<dbReference type="Proteomes" id="UP001202134">
    <property type="component" value="Unassembled WGS sequence"/>
</dbReference>
<accession>A0ABT0KUJ1</accession>
<evidence type="ECO:0000256" key="1">
    <source>
        <dbReference type="SAM" id="Phobius"/>
    </source>
</evidence>